<evidence type="ECO:0000313" key="2">
    <source>
        <dbReference type="EMBL" id="MET3692029.1"/>
    </source>
</evidence>
<sequence length="197" mass="21556">MSPRARGRALGALALLGLAAGFAPQAVQARDGGAYPLACRDVHADFARTEHCARRAGDFVRIDPARLARMPFRGGVTEIVVDGIGALWARRDGLALAVFPLDNGPDPFAQGLVRARHAGKVAFHDRRLRRVLATDFDWSFPFNARGEALVCQGCRSDGRQPSAMIGGRWGLIDRRGRLTRPLAEGRGAARRYFDWPR</sequence>
<keyword evidence="1" id="KW-0732">Signal</keyword>
<protein>
    <recommendedName>
        <fullName evidence="4">WG repeat-containing protein</fullName>
    </recommendedName>
</protein>
<organism evidence="2 3">
    <name type="scientific">Methylobacterium goesingense</name>
    <dbReference type="NCBI Taxonomy" id="243690"/>
    <lineage>
        <taxon>Bacteria</taxon>
        <taxon>Pseudomonadati</taxon>
        <taxon>Pseudomonadota</taxon>
        <taxon>Alphaproteobacteria</taxon>
        <taxon>Hyphomicrobiales</taxon>
        <taxon>Methylobacteriaceae</taxon>
        <taxon>Methylobacterium</taxon>
    </lineage>
</organism>
<accession>A0ABV2L2I0</accession>
<evidence type="ECO:0008006" key="4">
    <source>
        <dbReference type="Google" id="ProtNLM"/>
    </source>
</evidence>
<feature type="signal peptide" evidence="1">
    <location>
        <begin position="1"/>
        <end position="29"/>
    </location>
</feature>
<evidence type="ECO:0000256" key="1">
    <source>
        <dbReference type="SAM" id="SignalP"/>
    </source>
</evidence>
<keyword evidence="3" id="KW-1185">Reference proteome</keyword>
<comment type="caution">
    <text evidence="2">The sequence shown here is derived from an EMBL/GenBank/DDBJ whole genome shotgun (WGS) entry which is preliminary data.</text>
</comment>
<evidence type="ECO:0000313" key="3">
    <source>
        <dbReference type="Proteomes" id="UP001549145"/>
    </source>
</evidence>
<dbReference type="EMBL" id="JBEPMM010000003">
    <property type="protein sequence ID" value="MET3692029.1"/>
    <property type="molecule type" value="Genomic_DNA"/>
</dbReference>
<proteinExistence type="predicted"/>
<feature type="chain" id="PRO_5046671450" description="WG repeat-containing protein" evidence="1">
    <location>
        <begin position="30"/>
        <end position="197"/>
    </location>
</feature>
<reference evidence="2 3" key="1">
    <citation type="submission" date="2024-06" db="EMBL/GenBank/DDBJ databases">
        <title>Genomic Encyclopedia of Type Strains, Phase IV (KMG-IV): sequencing the most valuable type-strain genomes for metagenomic binning, comparative biology and taxonomic classification.</title>
        <authorList>
            <person name="Goeker M."/>
        </authorList>
    </citation>
    <scope>NUCLEOTIDE SEQUENCE [LARGE SCALE GENOMIC DNA]</scope>
    <source>
        <strain evidence="2 3">DSM 21331</strain>
    </source>
</reference>
<name>A0ABV2L2I0_9HYPH</name>
<dbReference type="RefSeq" id="WP_056088197.1">
    <property type="nucleotide sequence ID" value="NZ_BPQL01000034.1"/>
</dbReference>
<dbReference type="Proteomes" id="UP001549145">
    <property type="component" value="Unassembled WGS sequence"/>
</dbReference>
<gene>
    <name evidence="2" type="ORF">ABID43_001560</name>
</gene>